<keyword evidence="3" id="KW-0963">Cytoplasm</keyword>
<dbReference type="GO" id="GO:0001669">
    <property type="term" value="C:acrosomal vesicle"/>
    <property type="evidence" value="ECO:0007669"/>
    <property type="project" value="TreeGrafter"/>
</dbReference>
<evidence type="ECO:0000256" key="2">
    <source>
        <dbReference type="ARBA" id="ARBA00004245"/>
    </source>
</evidence>
<dbReference type="PANTHER" id="PTHR21490:SF0">
    <property type="entry name" value="ENKURIN"/>
    <property type="match status" value="1"/>
</dbReference>
<feature type="region of interest" description="Disordered" evidence="6">
    <location>
        <begin position="80"/>
        <end position="104"/>
    </location>
</feature>
<evidence type="ECO:0000313" key="9">
    <source>
        <dbReference type="Proteomes" id="UP000225706"/>
    </source>
</evidence>
<dbReference type="Proteomes" id="UP000225706">
    <property type="component" value="Unassembled WGS sequence"/>
</dbReference>
<dbReference type="PROSITE" id="PS51665">
    <property type="entry name" value="ENKURIN"/>
    <property type="match status" value="1"/>
</dbReference>
<proteinExistence type="predicted"/>
<dbReference type="InterPro" id="IPR027012">
    <property type="entry name" value="Enkurin_dom"/>
</dbReference>
<evidence type="ECO:0000259" key="7">
    <source>
        <dbReference type="PROSITE" id="PS51665"/>
    </source>
</evidence>
<evidence type="ECO:0000256" key="6">
    <source>
        <dbReference type="SAM" id="MobiDB-lite"/>
    </source>
</evidence>
<reference evidence="9" key="1">
    <citation type="journal article" date="2017" name="bioRxiv">
        <title>Comparative analysis of the genomes of Stylophora pistillata and Acropora digitifera provides evidence for extensive differences between species of corals.</title>
        <authorList>
            <person name="Voolstra C.R."/>
            <person name="Li Y."/>
            <person name="Liew Y.J."/>
            <person name="Baumgarten S."/>
            <person name="Zoccola D."/>
            <person name="Flot J.-F."/>
            <person name="Tambutte S."/>
            <person name="Allemand D."/>
            <person name="Aranda M."/>
        </authorList>
    </citation>
    <scope>NUCLEOTIDE SEQUENCE [LARGE SCALE GENOMIC DNA]</scope>
</reference>
<dbReference type="STRING" id="50429.A0A2B4S7Y3"/>
<evidence type="ECO:0000256" key="5">
    <source>
        <dbReference type="ARBA" id="ARBA00023273"/>
    </source>
</evidence>
<dbReference type="OrthoDB" id="2123594at2759"/>
<dbReference type="AlphaFoldDB" id="A0A2B4S7Y3"/>
<feature type="region of interest" description="Disordered" evidence="6">
    <location>
        <begin position="40"/>
        <end position="67"/>
    </location>
</feature>
<dbReference type="InterPro" id="IPR052102">
    <property type="entry name" value="Enkurin_domain-protein"/>
</dbReference>
<organism evidence="8 9">
    <name type="scientific">Stylophora pistillata</name>
    <name type="common">Smooth cauliflower coral</name>
    <dbReference type="NCBI Taxonomy" id="50429"/>
    <lineage>
        <taxon>Eukaryota</taxon>
        <taxon>Metazoa</taxon>
        <taxon>Cnidaria</taxon>
        <taxon>Anthozoa</taxon>
        <taxon>Hexacorallia</taxon>
        <taxon>Scleractinia</taxon>
        <taxon>Astrocoeniina</taxon>
        <taxon>Pocilloporidae</taxon>
        <taxon>Stylophora</taxon>
    </lineage>
</organism>
<name>A0A2B4S7Y3_STYPI</name>
<feature type="compositionally biased region" description="Basic and acidic residues" evidence="6">
    <location>
        <begin position="89"/>
        <end position="103"/>
    </location>
</feature>
<comment type="caution">
    <text evidence="8">The sequence shown here is derived from an EMBL/GenBank/DDBJ whole genome shotgun (WGS) entry which is preliminary data.</text>
</comment>
<accession>A0A2B4S7Y3</accession>
<dbReference type="PANTHER" id="PTHR21490">
    <property type="entry name" value="ENKURIN-RELATED"/>
    <property type="match status" value="1"/>
</dbReference>
<evidence type="ECO:0000256" key="4">
    <source>
        <dbReference type="ARBA" id="ARBA00023212"/>
    </source>
</evidence>
<keyword evidence="5" id="KW-0966">Cell projection</keyword>
<keyword evidence="9" id="KW-1185">Reference proteome</keyword>
<comment type="subcellular location">
    <subcellularLocation>
        <location evidence="1">Cell projection</location>
        <location evidence="1">Cilium</location>
    </subcellularLocation>
    <subcellularLocation>
        <location evidence="2">Cytoplasm</location>
        <location evidence="2">Cytoskeleton</location>
    </subcellularLocation>
</comment>
<dbReference type="Pfam" id="PF13864">
    <property type="entry name" value="Enkurin"/>
    <property type="match status" value="1"/>
</dbReference>
<gene>
    <name evidence="8" type="primary">ENKUR</name>
    <name evidence="8" type="ORF">AWC38_SpisGene10815</name>
</gene>
<evidence type="ECO:0000256" key="1">
    <source>
        <dbReference type="ARBA" id="ARBA00004138"/>
    </source>
</evidence>
<sequence>MAMQVSSRRGEDYVESIYNLIPKIQERPPKPSMYRSNFATTVKQEQKTKKQSSKTMGPAKVAVTEPKEFLTKHSKEFKLPEKTGFTYPDQDKRRPPVPKHTEKPLMGLRSTKNHITTNAVENIMSVPKMPEKKFADTRGGAIHQLDPSGLTPKYVNKKDYGKTPAYLEKRKAEVERAQMEYDAYVQERCRQGAMKNLTEDERQGILDGLKKNWEELHHQYQGLSVVTDTAPKKARKERMEAEMKQLERDIETIEKHRVIYIANPFF</sequence>
<dbReference type="EMBL" id="LSMT01000173">
    <property type="protein sequence ID" value="PFX24565.1"/>
    <property type="molecule type" value="Genomic_DNA"/>
</dbReference>
<dbReference type="GO" id="GO:0005516">
    <property type="term" value="F:calmodulin binding"/>
    <property type="evidence" value="ECO:0007669"/>
    <property type="project" value="TreeGrafter"/>
</dbReference>
<evidence type="ECO:0000313" key="8">
    <source>
        <dbReference type="EMBL" id="PFX24565.1"/>
    </source>
</evidence>
<keyword evidence="4" id="KW-0206">Cytoskeleton</keyword>
<evidence type="ECO:0000256" key="3">
    <source>
        <dbReference type="ARBA" id="ARBA00022490"/>
    </source>
</evidence>
<protein>
    <submittedName>
        <fullName evidence="8">Enkurin</fullName>
    </submittedName>
</protein>
<dbReference type="GO" id="GO:0005879">
    <property type="term" value="C:axonemal microtubule"/>
    <property type="evidence" value="ECO:0007669"/>
    <property type="project" value="TreeGrafter"/>
</dbReference>
<feature type="domain" description="Enkurin" evidence="7">
    <location>
        <begin position="169"/>
        <end position="261"/>
    </location>
</feature>